<organism evidence="7 8">
    <name type="scientific">Trichinella zimbabwensis</name>
    <dbReference type="NCBI Taxonomy" id="268475"/>
    <lineage>
        <taxon>Eukaryota</taxon>
        <taxon>Metazoa</taxon>
        <taxon>Ecdysozoa</taxon>
        <taxon>Nematoda</taxon>
        <taxon>Enoplea</taxon>
        <taxon>Dorylaimia</taxon>
        <taxon>Trichinellida</taxon>
        <taxon>Trichinellidae</taxon>
        <taxon>Trichinella</taxon>
    </lineage>
</organism>
<dbReference type="Gene3D" id="3.40.50.1460">
    <property type="match status" value="1"/>
</dbReference>
<dbReference type="UniPathway" id="UPA00196"/>
<feature type="active site" evidence="5">
    <location>
        <position position="165"/>
    </location>
</feature>
<keyword evidence="3" id="KW-0337">GPI-anchor biosynthesis</keyword>
<dbReference type="PIRSF" id="PIRSF500138">
    <property type="entry name" value="GPI8"/>
    <property type="match status" value="1"/>
</dbReference>
<sequence length="323" mass="36914">LKYFKCDMALNLIFHLLWIWIIFIVVDALHDEKLSGFFYSAGHTNNWAVFVCTSRFWFNYRHIANVLSMYHSVKKLGIPDSQIIMMLADDMPCSPRNPKPGALYNSAFHPINLYGEDVEVDYRGYEVTVENFIRILIGRVPTATSRSKRLLSDYQSNVLIYMTGHGGDGFLKFQDAEEVTNIDLADAIEQMWQKNRYHELMLIVDTCQAASMYQKIYSPNVIALGSSIIGEDSLSHHLDSTLGVYMIDRYTYYALGFLQSVWPNSNRTLAEFLACCPKSKCLSTVGVRTDLFNKNPSKVLITDFFGSVRNIAYLQEKLEPDIA</sequence>
<evidence type="ECO:0000313" key="8">
    <source>
        <dbReference type="Proteomes" id="UP000055024"/>
    </source>
</evidence>
<dbReference type="PRINTS" id="PR00776">
    <property type="entry name" value="HEMOGLOBNASE"/>
</dbReference>
<comment type="pathway">
    <text evidence="1">Glycolipid biosynthesis; glycosylphosphatidylinositol-anchor biosynthesis.</text>
</comment>
<keyword evidence="4" id="KW-0732">Signal</keyword>
<evidence type="ECO:0000256" key="6">
    <source>
        <dbReference type="SAM" id="Phobius"/>
    </source>
</evidence>
<dbReference type="GO" id="GO:0006506">
    <property type="term" value="P:GPI anchor biosynthetic process"/>
    <property type="evidence" value="ECO:0007669"/>
    <property type="project" value="UniProtKB-UniPathway"/>
</dbReference>
<dbReference type="PANTHER" id="PTHR48067">
    <property type="entry name" value="GPI-ANCHOR TRANSAMIDASE"/>
    <property type="match status" value="1"/>
</dbReference>
<comment type="similarity">
    <text evidence="2">Belongs to the peptidase C13 family.</text>
</comment>
<proteinExistence type="inferred from homology"/>
<evidence type="ECO:0000256" key="2">
    <source>
        <dbReference type="ARBA" id="ARBA00009941"/>
    </source>
</evidence>
<feature type="transmembrane region" description="Helical" evidence="6">
    <location>
        <begin position="12"/>
        <end position="29"/>
    </location>
</feature>
<dbReference type="GO" id="GO:0003923">
    <property type="term" value="F:GPI-anchor transamidase activity"/>
    <property type="evidence" value="ECO:0007669"/>
    <property type="project" value="InterPro"/>
</dbReference>
<dbReference type="EMBL" id="JYDP01000088">
    <property type="protein sequence ID" value="KRZ08345.1"/>
    <property type="molecule type" value="Genomic_DNA"/>
</dbReference>
<evidence type="ECO:0000256" key="3">
    <source>
        <dbReference type="ARBA" id="ARBA00022502"/>
    </source>
</evidence>
<keyword evidence="6" id="KW-0812">Transmembrane</keyword>
<protein>
    <submittedName>
        <fullName evidence="7">Putative GPI-anchor transamidase</fullName>
    </submittedName>
</protein>
<keyword evidence="8" id="KW-1185">Reference proteome</keyword>
<evidence type="ECO:0000256" key="5">
    <source>
        <dbReference type="PIRSR" id="PIRSR019663-1"/>
    </source>
</evidence>
<dbReference type="Pfam" id="PF01650">
    <property type="entry name" value="Peptidase_C13"/>
    <property type="match status" value="1"/>
</dbReference>
<evidence type="ECO:0000313" key="7">
    <source>
        <dbReference type="EMBL" id="KRZ08345.1"/>
    </source>
</evidence>
<dbReference type="Proteomes" id="UP000055024">
    <property type="component" value="Unassembled WGS sequence"/>
</dbReference>
<evidence type="ECO:0000256" key="1">
    <source>
        <dbReference type="ARBA" id="ARBA00004687"/>
    </source>
</evidence>
<accession>A0A0V1HD69</accession>
<keyword evidence="6" id="KW-1133">Transmembrane helix</keyword>
<dbReference type="PANTHER" id="PTHR48067:SF1">
    <property type="entry name" value="GPI-ANCHOR TRANSAMIDASE"/>
    <property type="match status" value="1"/>
</dbReference>
<gene>
    <name evidence="7" type="ORF">T11_10194</name>
</gene>
<dbReference type="PIRSF" id="PIRSF019663">
    <property type="entry name" value="Legumain"/>
    <property type="match status" value="1"/>
</dbReference>
<dbReference type="FunFam" id="3.40.50.1460:FF:000002">
    <property type="entry name" value="GPI-anchor transamidase"/>
    <property type="match status" value="1"/>
</dbReference>
<feature type="non-terminal residue" evidence="7">
    <location>
        <position position="1"/>
    </location>
</feature>
<comment type="caution">
    <text evidence="7">The sequence shown here is derived from an EMBL/GenBank/DDBJ whole genome shotgun (WGS) entry which is preliminary data.</text>
</comment>
<name>A0A0V1HD69_9BILA</name>
<dbReference type="InterPro" id="IPR028361">
    <property type="entry name" value="GPI_transamidase"/>
</dbReference>
<feature type="active site" description="Nucleophile" evidence="5">
    <location>
        <position position="207"/>
    </location>
</feature>
<dbReference type="GO" id="GO:0006508">
    <property type="term" value="P:proteolysis"/>
    <property type="evidence" value="ECO:0007669"/>
    <property type="project" value="InterPro"/>
</dbReference>
<evidence type="ECO:0000256" key="4">
    <source>
        <dbReference type="ARBA" id="ARBA00022729"/>
    </source>
</evidence>
<dbReference type="GO" id="GO:0042765">
    <property type="term" value="C:GPI-anchor transamidase complex"/>
    <property type="evidence" value="ECO:0007669"/>
    <property type="project" value="InterPro"/>
</dbReference>
<keyword evidence="6" id="KW-0472">Membrane</keyword>
<dbReference type="GO" id="GO:0016255">
    <property type="term" value="P:attachment of GPI anchor to protein"/>
    <property type="evidence" value="ECO:0007669"/>
    <property type="project" value="InterPro"/>
</dbReference>
<dbReference type="AlphaFoldDB" id="A0A0V1HD69"/>
<dbReference type="InterPro" id="IPR001096">
    <property type="entry name" value="Peptidase_C13"/>
</dbReference>
<reference evidence="7 8" key="1">
    <citation type="submission" date="2015-01" db="EMBL/GenBank/DDBJ databases">
        <title>Evolution of Trichinella species and genotypes.</title>
        <authorList>
            <person name="Korhonen P.K."/>
            <person name="Edoardo P."/>
            <person name="Giuseppe L.R."/>
            <person name="Gasser R.B."/>
        </authorList>
    </citation>
    <scope>NUCLEOTIDE SEQUENCE [LARGE SCALE GENOMIC DNA]</scope>
    <source>
        <strain evidence="7">ISS1029</strain>
    </source>
</reference>